<dbReference type="AlphaFoldDB" id="A0A821G6M6"/>
<reference evidence="1" key="1">
    <citation type="submission" date="2021-02" db="EMBL/GenBank/DDBJ databases">
        <authorList>
            <person name="Nowell W R."/>
        </authorList>
    </citation>
    <scope>NUCLEOTIDE SEQUENCE</scope>
</reference>
<feature type="non-terminal residue" evidence="1">
    <location>
        <position position="1"/>
    </location>
</feature>
<sequence length="287" mass="33149">IRLNISGLLPSLPIIQSSLDSITNRINEGDFRYDLMCDYLSLQKTNFIFASEDCTGVIPQIIYNVPSNTFIDFVPHLEDGLPKINTFSTESFSKFENWFGTLNKSHLLNLHMVQPINLDLKSCAPFILSAYGTDNHFTTLDILMRWMTIINQCFFADMPNQQFHLRDNAFYVGIPKSWDWFFMRNHQRIVFFQDSIHLCSKLRNRLLSSKAKMLFGDKLISIDHILQLIETSSKRNHNLVKSDVLPKDRQNFVSCEKISNEIVLNELTSIPASEATKIYLEVQLLTS</sequence>
<organism evidence="1 2">
    <name type="scientific">Rotaria socialis</name>
    <dbReference type="NCBI Taxonomy" id="392032"/>
    <lineage>
        <taxon>Eukaryota</taxon>
        <taxon>Metazoa</taxon>
        <taxon>Spiralia</taxon>
        <taxon>Gnathifera</taxon>
        <taxon>Rotifera</taxon>
        <taxon>Eurotatoria</taxon>
        <taxon>Bdelloidea</taxon>
        <taxon>Philodinida</taxon>
        <taxon>Philodinidae</taxon>
        <taxon>Rotaria</taxon>
    </lineage>
</organism>
<name>A0A821G6M6_9BILA</name>
<evidence type="ECO:0000313" key="1">
    <source>
        <dbReference type="EMBL" id="CAF4661426.1"/>
    </source>
</evidence>
<accession>A0A821G6M6</accession>
<comment type="caution">
    <text evidence="1">The sequence shown here is derived from an EMBL/GenBank/DDBJ whole genome shotgun (WGS) entry which is preliminary data.</text>
</comment>
<proteinExistence type="predicted"/>
<dbReference type="EMBL" id="CAJOBP010030908">
    <property type="protein sequence ID" value="CAF4661426.1"/>
    <property type="molecule type" value="Genomic_DNA"/>
</dbReference>
<protein>
    <submittedName>
        <fullName evidence="1">Uncharacterized protein</fullName>
    </submittedName>
</protein>
<gene>
    <name evidence="1" type="ORF">UJA718_LOCUS34276</name>
</gene>
<keyword evidence="2" id="KW-1185">Reference proteome</keyword>
<dbReference type="Proteomes" id="UP000663873">
    <property type="component" value="Unassembled WGS sequence"/>
</dbReference>
<evidence type="ECO:0000313" key="2">
    <source>
        <dbReference type="Proteomes" id="UP000663873"/>
    </source>
</evidence>